<dbReference type="PANTHER" id="PTHR30408:SF12">
    <property type="entry name" value="TYPE I RESTRICTION ENZYME MJAVIII SPECIFICITY SUBUNIT"/>
    <property type="match status" value="1"/>
</dbReference>
<gene>
    <name evidence="5" type="ORF">CQY20_30070</name>
</gene>
<evidence type="ECO:0000256" key="3">
    <source>
        <dbReference type="ARBA" id="ARBA00023125"/>
    </source>
</evidence>
<accession>A0A2A7MPT2</accession>
<dbReference type="PANTHER" id="PTHR30408">
    <property type="entry name" value="TYPE-1 RESTRICTION ENZYME ECOKI SPECIFICITY PROTEIN"/>
    <property type="match status" value="1"/>
</dbReference>
<dbReference type="Proteomes" id="UP000220914">
    <property type="component" value="Unassembled WGS sequence"/>
</dbReference>
<comment type="similarity">
    <text evidence="1">Belongs to the type-I restriction system S methylase family.</text>
</comment>
<evidence type="ECO:0000256" key="2">
    <source>
        <dbReference type="ARBA" id="ARBA00022747"/>
    </source>
</evidence>
<sequence length="366" mass="40715">MTTWRTTSLGELISLQRGHDLTWRQRRVGAVPVMGSAGVNGYHDRAIAPGPGVVLGRSGASFGRAHYCASDFWPHNTALYVTDFRGNYPRYIYYLLSSIDFSRHNSGGAQQSLNRNFIASIVLNVPSFEEQVSIADALDDTMNQIDLLEHSIVKKQAIKQGMMQQLLTGKTRLPGFRGRLSERELGDVATILDNLRVPLSATQRAGRSGRFPYCGANGVLDYIDDFMIDDDVVLLAEDGGNFDQWATRPIAYRMKGKIWVNNHAHVLKATQPGDTGFLFYALEHKDITPFISSGTRSKLTRWELVRIKILMPDDVNEQRAIAQALSDIDGEVGTLESRLSKARDIKTGMMQQLLTGRTRLPVEAAS</sequence>
<dbReference type="GO" id="GO:0003677">
    <property type="term" value="F:DNA binding"/>
    <property type="evidence" value="ECO:0007669"/>
    <property type="project" value="UniProtKB-KW"/>
</dbReference>
<dbReference type="Gene3D" id="3.90.220.20">
    <property type="entry name" value="DNA methylase specificity domains"/>
    <property type="match status" value="2"/>
</dbReference>
<dbReference type="OrthoDB" id="9798929at2"/>
<dbReference type="RefSeq" id="WP_097944421.1">
    <property type="nucleotide sequence ID" value="NZ_BLKS01000001.1"/>
</dbReference>
<dbReference type="EMBL" id="PDCP01000104">
    <property type="protein sequence ID" value="PEG33560.1"/>
    <property type="molecule type" value="Genomic_DNA"/>
</dbReference>
<dbReference type="InterPro" id="IPR052021">
    <property type="entry name" value="Type-I_RS_S_subunit"/>
</dbReference>
<keyword evidence="3" id="KW-0238">DNA-binding</keyword>
<dbReference type="CDD" id="cd17267">
    <property type="entry name" value="RMtype1_S_EcoAO83I-TRD1-CR1_like"/>
    <property type="match status" value="1"/>
</dbReference>
<keyword evidence="6" id="KW-1185">Reference proteome</keyword>
<organism evidence="5 6">
    <name type="scientific">Mycolicibacterium agri</name>
    <name type="common">Mycobacterium agri</name>
    <dbReference type="NCBI Taxonomy" id="36811"/>
    <lineage>
        <taxon>Bacteria</taxon>
        <taxon>Bacillati</taxon>
        <taxon>Actinomycetota</taxon>
        <taxon>Actinomycetes</taxon>
        <taxon>Mycobacteriales</taxon>
        <taxon>Mycobacteriaceae</taxon>
        <taxon>Mycolicibacterium</taxon>
    </lineage>
</organism>
<dbReference type="Pfam" id="PF01420">
    <property type="entry name" value="Methylase_S"/>
    <property type="match status" value="2"/>
</dbReference>
<dbReference type="InterPro" id="IPR044946">
    <property type="entry name" value="Restrct_endonuc_typeI_TRD_sf"/>
</dbReference>
<dbReference type="InterPro" id="IPR000055">
    <property type="entry name" value="Restrct_endonuc_typeI_TRD"/>
</dbReference>
<dbReference type="SUPFAM" id="SSF116734">
    <property type="entry name" value="DNA methylase specificity domain"/>
    <property type="match status" value="2"/>
</dbReference>
<dbReference type="GO" id="GO:0009307">
    <property type="term" value="P:DNA restriction-modification system"/>
    <property type="evidence" value="ECO:0007669"/>
    <property type="project" value="UniProtKB-KW"/>
</dbReference>
<dbReference type="Gene3D" id="1.10.287.1120">
    <property type="entry name" value="Bipartite methylase S protein"/>
    <property type="match status" value="1"/>
</dbReference>
<dbReference type="CDD" id="cd17262">
    <property type="entry name" value="RMtype1_S_Aco12261I-TRD2-CR2"/>
    <property type="match status" value="1"/>
</dbReference>
<name>A0A2A7MPT2_MYCAG</name>
<dbReference type="AlphaFoldDB" id="A0A2A7MPT2"/>
<proteinExistence type="inferred from homology"/>
<evidence type="ECO:0000256" key="1">
    <source>
        <dbReference type="ARBA" id="ARBA00010923"/>
    </source>
</evidence>
<evidence type="ECO:0000313" key="6">
    <source>
        <dbReference type="Proteomes" id="UP000220914"/>
    </source>
</evidence>
<comment type="caution">
    <text evidence="5">The sequence shown here is derived from an EMBL/GenBank/DDBJ whole genome shotgun (WGS) entry which is preliminary data.</text>
</comment>
<keyword evidence="2" id="KW-0680">Restriction system</keyword>
<evidence type="ECO:0000313" key="5">
    <source>
        <dbReference type="EMBL" id="PEG33560.1"/>
    </source>
</evidence>
<evidence type="ECO:0000259" key="4">
    <source>
        <dbReference type="Pfam" id="PF01420"/>
    </source>
</evidence>
<reference evidence="5 6" key="1">
    <citation type="submission" date="2017-10" db="EMBL/GenBank/DDBJ databases">
        <title>The new phylogeny of genus Mycobacterium.</title>
        <authorList>
            <person name="Tortoli E."/>
            <person name="Trovato A."/>
            <person name="Cirillo D.M."/>
        </authorList>
    </citation>
    <scope>NUCLEOTIDE SEQUENCE [LARGE SCALE GENOMIC DNA]</scope>
    <source>
        <strain evidence="5 6">CCUG37673</strain>
    </source>
</reference>
<protein>
    <recommendedName>
        <fullName evidence="4">Type I restriction modification DNA specificity domain-containing protein</fullName>
    </recommendedName>
</protein>
<feature type="domain" description="Type I restriction modification DNA specificity" evidence="4">
    <location>
        <begin position="182"/>
        <end position="330"/>
    </location>
</feature>
<feature type="domain" description="Type I restriction modification DNA specificity" evidence="4">
    <location>
        <begin position="2"/>
        <end position="151"/>
    </location>
</feature>